<reference evidence="2 3" key="1">
    <citation type="journal article" date="2021" name="Environ. Microbiol.">
        <title>Genetic insights into the dark matter of the mammalian gut microbiota through targeted genome reconstruction.</title>
        <authorList>
            <person name="Lugli G.A."/>
            <person name="Alessandri G."/>
            <person name="Milani C."/>
            <person name="Viappiani A."/>
            <person name="Fontana F."/>
            <person name="Tarracchini C."/>
            <person name="Mancabelli L."/>
            <person name="Argentini C."/>
            <person name="Ruiz L."/>
            <person name="Margolles A."/>
            <person name="van Sinderen D."/>
            <person name="Turroni F."/>
            <person name="Ventura M."/>
        </authorList>
    </citation>
    <scope>NUCLEOTIDE SEQUENCE [LARGE SCALE GENOMIC DNA]</scope>
    <source>
        <strain evidence="2 3">MA1</strain>
    </source>
</reference>
<evidence type="ECO:0000313" key="3">
    <source>
        <dbReference type="Proteomes" id="UP000710815"/>
    </source>
</evidence>
<evidence type="ECO:0000313" key="2">
    <source>
        <dbReference type="EMBL" id="MCH9276649.1"/>
    </source>
</evidence>
<protein>
    <submittedName>
        <fullName evidence="2">Carbohydrate-binding domain-containing protein</fullName>
    </submittedName>
</protein>
<comment type="caution">
    <text evidence="2">The sequence shown here is derived from an EMBL/GenBank/DDBJ whole genome shotgun (WGS) entry which is preliminary data.</text>
</comment>
<reference evidence="2 3" key="2">
    <citation type="journal article" date="2021" name="Syst. Appl. Microbiol.">
        <title>Phylogenetic classification of ten novel species belonging to the genus Bifidobacterium comprising B. phasiani sp. nov., B. pongonis sp. nov., B. saguinibicoloris sp. nov., B. colobi sp. nov., B. simiiventris sp. nov., B. santillanense sp. nov., B. miconis sp. nov., B. amazonense sp. nov., B. pluvialisilvae sp. nov., and B. miconisargentati sp. nov.</title>
        <authorList>
            <person name="Lugli G.A."/>
            <person name="Calvete-Torre I."/>
            <person name="Alessandri G."/>
            <person name="Milani C."/>
            <person name="Turroni F."/>
            <person name="Laiolo P."/>
            <person name="Ossiprandi M.C."/>
            <person name="Margolles A."/>
            <person name="Ruiz L."/>
            <person name="Ventura M."/>
        </authorList>
    </citation>
    <scope>NUCLEOTIDE SEQUENCE [LARGE SCALE GENOMIC DNA]</scope>
    <source>
        <strain evidence="2 3">MA1</strain>
    </source>
</reference>
<dbReference type="EMBL" id="JAFEJT020000049">
    <property type="protein sequence ID" value="MCH9276649.1"/>
    <property type="molecule type" value="Genomic_DNA"/>
</dbReference>
<gene>
    <name evidence="2" type="ORF">JS533_010270</name>
</gene>
<sequence>MVTGGTFQGNTSNTVGGAVHSGGSLTVTGGTFTGNTAKGNGGGALSNDNEGTLTVTGGTFNGNKATSNADWTGGGAIHATGSTTIITGGLFTGNGQDPGACSVDVGSNTQDNCYGGPYGGQAGGGAIYSIDVRDNENHVIQSASLTIQGDVKFRGNYAKARDFGSGGGAVWARGKMWIRNSADASATKPAFEGNWAAIDKPAGPYDTNIQTMLTGPATQITAGGAGGAVFLMNGSTAFITGGEYKNNASGYLGGAIYTEENTTTYVGRAVAWSNTAGHFGGGLWFCPSGNSAASKGGNIALFDNKVNDQLDANTDNRSTVDTQDKTAGSDLAIMNPYHKSRYRIRSNTFQLMDTWFTSRDSSTVEWYWDGVPALKASGYQDKWLGGDTGQSVSTYNGQDGHANRYDENSTNNEKIGITAADNHSVTTCLYYT</sequence>
<keyword evidence="3" id="KW-1185">Reference proteome</keyword>
<dbReference type="Proteomes" id="UP000710815">
    <property type="component" value="Unassembled WGS sequence"/>
</dbReference>
<organism evidence="2 3">
    <name type="scientific">Bifidobacterium amazonense</name>
    <dbReference type="NCBI Taxonomy" id="2809027"/>
    <lineage>
        <taxon>Bacteria</taxon>
        <taxon>Bacillati</taxon>
        <taxon>Actinomycetota</taxon>
        <taxon>Actinomycetes</taxon>
        <taxon>Bifidobacteriales</taxon>
        <taxon>Bifidobacteriaceae</taxon>
        <taxon>Bifidobacterium</taxon>
    </lineage>
</organism>
<accession>A0ABS9VXE5</accession>
<dbReference type="SUPFAM" id="SSF51126">
    <property type="entry name" value="Pectin lyase-like"/>
    <property type="match status" value="1"/>
</dbReference>
<feature type="non-terminal residue" evidence="2">
    <location>
        <position position="432"/>
    </location>
</feature>
<proteinExistence type="predicted"/>
<dbReference type="InterPro" id="IPR011050">
    <property type="entry name" value="Pectin_lyase_fold/virulence"/>
</dbReference>
<feature type="region of interest" description="Disordered" evidence="1">
    <location>
        <begin position="1"/>
        <end position="21"/>
    </location>
</feature>
<name>A0ABS9VXE5_9BIFI</name>
<evidence type="ECO:0000256" key="1">
    <source>
        <dbReference type="SAM" id="MobiDB-lite"/>
    </source>
</evidence>